<name>A0AAW0Y5D4_CHEQU</name>
<dbReference type="SMART" id="SM00494">
    <property type="entry name" value="ChtBD2"/>
    <property type="match status" value="2"/>
</dbReference>
<feature type="domain" description="Chitin-binding type-2" evidence="1">
    <location>
        <begin position="45"/>
        <end position="102"/>
    </location>
</feature>
<evidence type="ECO:0000313" key="2">
    <source>
        <dbReference type="EMBL" id="KAK8747984.1"/>
    </source>
</evidence>
<sequence>MDCSIYYVCSNGDVFGPMECPASTPYFDGETCVNDKSACCGDLCVPYCQPGEIQVPDPIDCTKYYVCPETGAVKPEYHFTCPAGSNFEVALGTCVADAPCIILCTDSATTASPSFNCTTSMTCSSAGYFAKCSYCQPQYYHCTQAGHEAVVESCAGTLVFNPDPGYPYCISSSDCPYKPLF</sequence>
<gene>
    <name evidence="2" type="ORF">OTU49_016252</name>
</gene>
<dbReference type="AlphaFoldDB" id="A0AAW0Y5D4"/>
<dbReference type="EMBL" id="JARKIK010000013">
    <property type="protein sequence ID" value="KAK8747984.1"/>
    <property type="molecule type" value="Genomic_DNA"/>
</dbReference>
<evidence type="ECO:0000313" key="3">
    <source>
        <dbReference type="Proteomes" id="UP001445076"/>
    </source>
</evidence>
<dbReference type="Gene3D" id="2.170.140.10">
    <property type="entry name" value="Chitin binding domain"/>
    <property type="match status" value="1"/>
</dbReference>
<evidence type="ECO:0000259" key="1">
    <source>
        <dbReference type="PROSITE" id="PS50940"/>
    </source>
</evidence>
<keyword evidence="3" id="KW-1185">Reference proteome</keyword>
<dbReference type="Pfam" id="PF01607">
    <property type="entry name" value="CBM_14"/>
    <property type="match status" value="1"/>
</dbReference>
<proteinExistence type="predicted"/>
<organism evidence="2 3">
    <name type="scientific">Cherax quadricarinatus</name>
    <name type="common">Australian red claw crayfish</name>
    <dbReference type="NCBI Taxonomy" id="27406"/>
    <lineage>
        <taxon>Eukaryota</taxon>
        <taxon>Metazoa</taxon>
        <taxon>Ecdysozoa</taxon>
        <taxon>Arthropoda</taxon>
        <taxon>Crustacea</taxon>
        <taxon>Multicrustacea</taxon>
        <taxon>Malacostraca</taxon>
        <taxon>Eumalacostraca</taxon>
        <taxon>Eucarida</taxon>
        <taxon>Decapoda</taxon>
        <taxon>Pleocyemata</taxon>
        <taxon>Astacidea</taxon>
        <taxon>Parastacoidea</taxon>
        <taxon>Parastacidae</taxon>
        <taxon>Cherax</taxon>
    </lineage>
</organism>
<comment type="caution">
    <text evidence="2">The sequence shown here is derived from an EMBL/GenBank/DDBJ whole genome shotgun (WGS) entry which is preliminary data.</text>
</comment>
<reference evidence="2 3" key="1">
    <citation type="journal article" date="2024" name="BMC Genomics">
        <title>Genome assembly of redclaw crayfish (Cherax quadricarinatus) provides insights into its immune adaptation and hypoxia tolerance.</title>
        <authorList>
            <person name="Liu Z."/>
            <person name="Zheng J."/>
            <person name="Li H."/>
            <person name="Fang K."/>
            <person name="Wang S."/>
            <person name="He J."/>
            <person name="Zhou D."/>
            <person name="Weng S."/>
            <person name="Chi M."/>
            <person name="Gu Z."/>
            <person name="He J."/>
            <person name="Li F."/>
            <person name="Wang M."/>
        </authorList>
    </citation>
    <scope>NUCLEOTIDE SEQUENCE [LARGE SCALE GENOMIC DNA]</scope>
    <source>
        <strain evidence="2">ZL_2023a</strain>
    </source>
</reference>
<dbReference type="PROSITE" id="PS50940">
    <property type="entry name" value="CHIT_BIND_II"/>
    <property type="match status" value="1"/>
</dbReference>
<dbReference type="InterPro" id="IPR002557">
    <property type="entry name" value="Chitin-bd_dom"/>
</dbReference>
<accession>A0AAW0Y5D4</accession>
<dbReference type="SUPFAM" id="SSF57625">
    <property type="entry name" value="Invertebrate chitin-binding proteins"/>
    <property type="match status" value="1"/>
</dbReference>
<protein>
    <recommendedName>
        <fullName evidence="1">Chitin-binding type-2 domain-containing protein</fullName>
    </recommendedName>
</protein>
<dbReference type="InterPro" id="IPR036508">
    <property type="entry name" value="Chitin-bd_dom_sf"/>
</dbReference>
<dbReference type="GO" id="GO:0008061">
    <property type="term" value="F:chitin binding"/>
    <property type="evidence" value="ECO:0007669"/>
    <property type="project" value="InterPro"/>
</dbReference>
<dbReference type="Proteomes" id="UP001445076">
    <property type="component" value="Unassembled WGS sequence"/>
</dbReference>
<dbReference type="GO" id="GO:0005576">
    <property type="term" value="C:extracellular region"/>
    <property type="evidence" value="ECO:0007669"/>
    <property type="project" value="InterPro"/>
</dbReference>